<dbReference type="InterPro" id="IPR011042">
    <property type="entry name" value="6-blade_b-propeller_TolB-like"/>
</dbReference>
<feature type="domain" description="Cellobiose dehydrogenase-like cytochrome" evidence="2">
    <location>
        <begin position="27"/>
        <end position="202"/>
    </location>
</feature>
<feature type="signal peptide" evidence="1">
    <location>
        <begin position="1"/>
        <end position="18"/>
    </location>
</feature>
<evidence type="ECO:0000313" key="4">
    <source>
        <dbReference type="EMBL" id="KAF2196480.1"/>
    </source>
</evidence>
<name>A0A9P4JC03_9PLEO</name>
<dbReference type="PANTHER" id="PTHR47797">
    <property type="entry name" value="DEHYDROGENASE, PUTATIVE (AFU_ORTHOLOGUE AFUA_8G05805)-RELATED"/>
    <property type="match status" value="1"/>
</dbReference>
<dbReference type="Gene3D" id="2.120.10.30">
    <property type="entry name" value="TolB, C-terminal domain"/>
    <property type="match status" value="1"/>
</dbReference>
<feature type="domain" description="Pyrroloquinoline quinone-dependent pyranose dehydrogenase beta-propeller" evidence="3">
    <location>
        <begin position="263"/>
        <end position="660"/>
    </location>
</feature>
<dbReference type="AlphaFoldDB" id="A0A9P4JC03"/>
<dbReference type="OrthoDB" id="507128at2759"/>
<keyword evidence="5" id="KW-1185">Reference proteome</keyword>
<feature type="chain" id="PRO_5040480339" evidence="1">
    <location>
        <begin position="19"/>
        <end position="661"/>
    </location>
</feature>
<dbReference type="Pfam" id="PF16010">
    <property type="entry name" value="CDH-cyt"/>
    <property type="match status" value="1"/>
</dbReference>
<dbReference type="CDD" id="cd09630">
    <property type="entry name" value="CDH_like_cytochrome"/>
    <property type="match status" value="1"/>
</dbReference>
<organism evidence="4 5">
    <name type="scientific">Delitschia confertaspora ATCC 74209</name>
    <dbReference type="NCBI Taxonomy" id="1513339"/>
    <lineage>
        <taxon>Eukaryota</taxon>
        <taxon>Fungi</taxon>
        <taxon>Dikarya</taxon>
        <taxon>Ascomycota</taxon>
        <taxon>Pezizomycotina</taxon>
        <taxon>Dothideomycetes</taxon>
        <taxon>Pleosporomycetidae</taxon>
        <taxon>Pleosporales</taxon>
        <taxon>Delitschiaceae</taxon>
        <taxon>Delitschia</taxon>
    </lineage>
</organism>
<dbReference type="SUPFAM" id="SSF50952">
    <property type="entry name" value="Soluble quinoprotein glucose dehydrogenase"/>
    <property type="match status" value="1"/>
</dbReference>
<evidence type="ECO:0000259" key="2">
    <source>
        <dbReference type="Pfam" id="PF16010"/>
    </source>
</evidence>
<evidence type="ECO:0000313" key="5">
    <source>
        <dbReference type="Proteomes" id="UP000799536"/>
    </source>
</evidence>
<dbReference type="InterPro" id="IPR011041">
    <property type="entry name" value="Quinoprot_gluc/sorb_DH_b-prop"/>
</dbReference>
<keyword evidence="1" id="KW-0732">Signal</keyword>
<gene>
    <name evidence="4" type="ORF">GQ43DRAFT_255264</name>
</gene>
<dbReference type="InterPro" id="IPR054539">
    <property type="entry name" value="Beta-prop_PDH"/>
</dbReference>
<reference evidence="4" key="1">
    <citation type="journal article" date="2020" name="Stud. Mycol.">
        <title>101 Dothideomycetes genomes: a test case for predicting lifestyles and emergence of pathogens.</title>
        <authorList>
            <person name="Haridas S."/>
            <person name="Albert R."/>
            <person name="Binder M."/>
            <person name="Bloem J."/>
            <person name="Labutti K."/>
            <person name="Salamov A."/>
            <person name="Andreopoulos B."/>
            <person name="Baker S."/>
            <person name="Barry K."/>
            <person name="Bills G."/>
            <person name="Bluhm B."/>
            <person name="Cannon C."/>
            <person name="Castanera R."/>
            <person name="Culley D."/>
            <person name="Daum C."/>
            <person name="Ezra D."/>
            <person name="Gonzalez J."/>
            <person name="Henrissat B."/>
            <person name="Kuo A."/>
            <person name="Liang C."/>
            <person name="Lipzen A."/>
            <person name="Lutzoni F."/>
            <person name="Magnuson J."/>
            <person name="Mondo S."/>
            <person name="Nolan M."/>
            <person name="Ohm R."/>
            <person name="Pangilinan J."/>
            <person name="Park H.-J."/>
            <person name="Ramirez L."/>
            <person name="Alfaro M."/>
            <person name="Sun H."/>
            <person name="Tritt A."/>
            <person name="Yoshinaga Y."/>
            <person name="Zwiers L.-H."/>
            <person name="Turgeon B."/>
            <person name="Goodwin S."/>
            <person name="Spatafora J."/>
            <person name="Crous P."/>
            <person name="Grigoriev I."/>
        </authorList>
    </citation>
    <scope>NUCLEOTIDE SEQUENCE</scope>
    <source>
        <strain evidence="4">ATCC 74209</strain>
    </source>
</reference>
<dbReference type="Proteomes" id="UP000799536">
    <property type="component" value="Unassembled WGS sequence"/>
</dbReference>
<dbReference type="EMBL" id="ML994381">
    <property type="protein sequence ID" value="KAF2196480.1"/>
    <property type="molecule type" value="Genomic_DNA"/>
</dbReference>
<evidence type="ECO:0000259" key="3">
    <source>
        <dbReference type="Pfam" id="PF22807"/>
    </source>
</evidence>
<protein>
    <submittedName>
        <fullName evidence="4">Cellulose binding iron reductase-like protein</fullName>
    </submittedName>
</protein>
<evidence type="ECO:0000256" key="1">
    <source>
        <dbReference type="SAM" id="SignalP"/>
    </source>
</evidence>
<dbReference type="InterPro" id="IPR015920">
    <property type="entry name" value="Cellobiose_DH-like_cyt"/>
</dbReference>
<dbReference type="SUPFAM" id="SSF49344">
    <property type="entry name" value="CBD9-like"/>
    <property type="match status" value="1"/>
</dbReference>
<sequence length="661" mass="70285">MRSLLLGSALALAGNSYAQQAQSKQVCDAATKICTQSYTDSATGITVGIALPQTVTPPYDAIISITSPKSNTWVGFAWGGTMVWNPLTVAWPNGNSAVVSSRFAYSISLPQGYDGAEYKLLKGTMSNSTHWTMNAVCSGCTSWISNDDSVFALNGTGTVEFAWAQGTNGVENSANNGSAFNVHAAFGKWTHDLGAARSSSFSSWVSSNLLAPAAPSATAPAATSTAAKPSTTIVTSVKPSSTKLAVIPASCSGAGSPSFQGTLASGWKATKVLGGLTSPRQIVFDTKGNMLVVQAGKGISYHVMTPEGCVSSTKMLISQNNLNHGIALSVDGKTLYASSMTQAYSWPYNVDAGTLGTRSTIITGMYNGGSHLTRTLAIAPHQPNILLVSHGSNDNWDYATGNPKTGRSVVRAFDVSKVPSAGYNYVNDGYLMGYGMRNEVGICFDANNMLWGVENSGDNFQRTPLNGGAKKDIHQNNPGEKLHYIGDVTKPNNNWYGYPTCFAVWNPSDFTDAKFQIGDHFVVSPNNTFKDENCKAVVTAPSLVFQPHSAPIDCKFDQDSQNLFVSFHGSWNRQPTTGFKLVVVPFTKGSDGAYKPTAPLNTQTGYQDVFYNPDVTKCAGNGPSFSSGCFRPAGLMFDSQQRLYMTSDTSSNGEVWVLGKS</sequence>
<proteinExistence type="predicted"/>
<dbReference type="Pfam" id="PF22807">
    <property type="entry name" value="TrAA12"/>
    <property type="match status" value="1"/>
</dbReference>
<dbReference type="PANTHER" id="PTHR47797:SF5">
    <property type="entry name" value="CELLOBIOSE DEHYDROGENASE CYTOCHROME DOMAIN-CONTAINING PROTEIN"/>
    <property type="match status" value="1"/>
</dbReference>
<comment type="caution">
    <text evidence="4">The sequence shown here is derived from an EMBL/GenBank/DDBJ whole genome shotgun (WGS) entry which is preliminary data.</text>
</comment>
<dbReference type="Gene3D" id="2.60.40.1210">
    <property type="entry name" value="Cellobiose dehydrogenase, cytochrome domain"/>
    <property type="match status" value="1"/>
</dbReference>
<accession>A0A9P4JC03</accession>